<dbReference type="PANTHER" id="PTHR31876:SF26">
    <property type="entry name" value="PROTEIN LIKE COV 2"/>
    <property type="match status" value="1"/>
</dbReference>
<feature type="transmembrane region" description="Helical" evidence="1">
    <location>
        <begin position="7"/>
        <end position="29"/>
    </location>
</feature>
<evidence type="ECO:0000313" key="3">
    <source>
        <dbReference type="Proteomes" id="UP001172911"/>
    </source>
</evidence>
<evidence type="ECO:0000313" key="2">
    <source>
        <dbReference type="EMBL" id="MDO7785726.1"/>
    </source>
</evidence>
<dbReference type="EMBL" id="JARPTC010000001">
    <property type="protein sequence ID" value="MDO7785726.1"/>
    <property type="molecule type" value="Genomic_DNA"/>
</dbReference>
<proteinExistence type="predicted"/>
<keyword evidence="3" id="KW-1185">Reference proteome</keyword>
<dbReference type="PANTHER" id="PTHR31876">
    <property type="entry name" value="COV-LIKE PROTEIN 1"/>
    <property type="match status" value="1"/>
</dbReference>
<dbReference type="RefSeq" id="WP_304540313.1">
    <property type="nucleotide sequence ID" value="NZ_JARPTC010000001.1"/>
</dbReference>
<keyword evidence="1" id="KW-0472">Membrane</keyword>
<reference evidence="2" key="2">
    <citation type="submission" date="2023-03" db="EMBL/GenBank/DDBJ databases">
        <authorList>
            <person name="Zhang Z."/>
        </authorList>
    </citation>
    <scope>NUCLEOTIDE SEQUENCE</scope>
    <source>
        <strain evidence="2">DSA</strain>
    </source>
</reference>
<gene>
    <name evidence="2" type="ORF">P6N53_00575</name>
</gene>
<keyword evidence="1" id="KW-1133">Transmembrane helix</keyword>
<dbReference type="Proteomes" id="UP001172911">
    <property type="component" value="Unassembled WGS sequence"/>
</dbReference>
<dbReference type="InterPro" id="IPR007462">
    <property type="entry name" value="COV1-like"/>
</dbReference>
<feature type="transmembrane region" description="Helical" evidence="1">
    <location>
        <begin position="49"/>
        <end position="67"/>
    </location>
</feature>
<keyword evidence="1" id="KW-0812">Transmembrane</keyword>
<evidence type="ECO:0000256" key="1">
    <source>
        <dbReference type="SAM" id="Phobius"/>
    </source>
</evidence>
<dbReference type="AlphaFoldDB" id="A0AAW7Z8M8"/>
<dbReference type="Pfam" id="PF04367">
    <property type="entry name" value="DUF502"/>
    <property type="match status" value="1"/>
</dbReference>
<comment type="caution">
    <text evidence="2">The sequence shown here is derived from an EMBL/GenBank/DDBJ whole genome shotgun (WGS) entry which is preliminary data.</text>
</comment>
<reference evidence="2" key="1">
    <citation type="journal article" date="2023" name="J. Hazard. Mater.">
        <title>Anaerobic biodegradation of pyrene and benzo[a]pyrene by a new sulfate-reducing Desulforamulus aquiferis strain DSA.</title>
        <authorList>
            <person name="Zhang Z."/>
            <person name="Sun J."/>
            <person name="Gong X."/>
            <person name="Wang C."/>
            <person name="Wang H."/>
        </authorList>
    </citation>
    <scope>NUCLEOTIDE SEQUENCE</scope>
    <source>
        <strain evidence="2">DSA</strain>
    </source>
</reference>
<organism evidence="2 3">
    <name type="scientific">Desulforamulus aquiferis</name>
    <dbReference type="NCBI Taxonomy" id="1397668"/>
    <lineage>
        <taxon>Bacteria</taxon>
        <taxon>Bacillati</taxon>
        <taxon>Bacillota</taxon>
        <taxon>Clostridia</taxon>
        <taxon>Eubacteriales</taxon>
        <taxon>Peptococcaceae</taxon>
        <taxon>Desulforamulus</taxon>
    </lineage>
</organism>
<accession>A0AAW7Z8M8</accession>
<name>A0AAW7Z8M8_9FIRM</name>
<protein>
    <submittedName>
        <fullName evidence="2">DUF502 domain-containing protein</fullName>
    </submittedName>
</protein>
<sequence>MKKIINTFLAGISAILPLGLTTFIIYKLFMFVDSLTANLIASLLGKKVIGLGFITTVLIVFLVGMITKNFIGKKLISWADNIFEQIPFAQTIYKAAKEIINTILNKDKNSFKQPVLIDFPSKGLKSVGFLTNDSVMVDGEERYLVFIPTTPNPTTGFLVCVKKSEVELLNISVDEATKIIISLGVITPKILTQVDLKE</sequence>